<gene>
    <name evidence="1" type="ORF">GCM10023213_47930</name>
</gene>
<protein>
    <submittedName>
        <fullName evidence="1">Uncharacterized protein</fullName>
    </submittedName>
</protein>
<dbReference type="EMBL" id="BAABIA010000015">
    <property type="protein sequence ID" value="GAA5149773.1"/>
    <property type="molecule type" value="Genomic_DNA"/>
</dbReference>
<organism evidence="1 2">
    <name type="scientific">Prosthecobacter algae</name>
    <dbReference type="NCBI Taxonomy" id="1144682"/>
    <lineage>
        <taxon>Bacteria</taxon>
        <taxon>Pseudomonadati</taxon>
        <taxon>Verrucomicrobiota</taxon>
        <taxon>Verrucomicrobiia</taxon>
        <taxon>Verrucomicrobiales</taxon>
        <taxon>Verrucomicrobiaceae</taxon>
        <taxon>Prosthecobacter</taxon>
    </lineage>
</organism>
<evidence type="ECO:0000313" key="1">
    <source>
        <dbReference type="EMBL" id="GAA5149773.1"/>
    </source>
</evidence>
<reference evidence="2" key="1">
    <citation type="journal article" date="2019" name="Int. J. Syst. Evol. Microbiol.">
        <title>The Global Catalogue of Microorganisms (GCM) 10K type strain sequencing project: providing services to taxonomists for standard genome sequencing and annotation.</title>
        <authorList>
            <consortium name="The Broad Institute Genomics Platform"/>
            <consortium name="The Broad Institute Genome Sequencing Center for Infectious Disease"/>
            <person name="Wu L."/>
            <person name="Ma J."/>
        </authorList>
    </citation>
    <scope>NUCLEOTIDE SEQUENCE [LARGE SCALE GENOMIC DNA]</scope>
    <source>
        <strain evidence="2">JCM 18053</strain>
    </source>
</reference>
<comment type="caution">
    <text evidence="1">The sequence shown here is derived from an EMBL/GenBank/DDBJ whole genome shotgun (WGS) entry which is preliminary data.</text>
</comment>
<proteinExistence type="predicted"/>
<sequence>MEIYAGKLRGYPGEFWQAVDFHLQSMTAHADLEAPAPTWALEKIRENKLRRLRVPGEV</sequence>
<evidence type="ECO:0000313" key="2">
    <source>
        <dbReference type="Proteomes" id="UP001499852"/>
    </source>
</evidence>
<name>A0ABP9PNZ5_9BACT</name>
<dbReference type="Proteomes" id="UP001499852">
    <property type="component" value="Unassembled WGS sequence"/>
</dbReference>
<keyword evidence="2" id="KW-1185">Reference proteome</keyword>
<accession>A0ABP9PNZ5</accession>